<organism evidence="1 2">
    <name type="scientific">gamma proteobacterium HTCC2207</name>
    <dbReference type="NCBI Taxonomy" id="314287"/>
    <lineage>
        <taxon>Bacteria</taxon>
        <taxon>Pseudomonadati</taxon>
        <taxon>Pseudomonadota</taxon>
        <taxon>Gammaproteobacteria</taxon>
        <taxon>Cellvibrionales</taxon>
        <taxon>Porticoccaceae</taxon>
        <taxon>SAR92 clade</taxon>
    </lineage>
</organism>
<dbReference type="EMBL" id="AAPI01000005">
    <property type="protein sequence ID" value="EAS46638.1"/>
    <property type="molecule type" value="Genomic_DNA"/>
</dbReference>
<comment type="caution">
    <text evidence="1">The sequence shown here is derived from an EMBL/GenBank/DDBJ whole genome shotgun (WGS) entry which is preliminary data.</text>
</comment>
<dbReference type="GO" id="GO:0016853">
    <property type="term" value="F:isomerase activity"/>
    <property type="evidence" value="ECO:0007669"/>
    <property type="project" value="UniProtKB-KW"/>
</dbReference>
<dbReference type="OrthoDB" id="5703249at2"/>
<dbReference type="Pfam" id="PF20227">
    <property type="entry name" value="DUF6586"/>
    <property type="match status" value="1"/>
</dbReference>
<reference evidence="1 2" key="1">
    <citation type="submission" date="2006-03" db="EMBL/GenBank/DDBJ databases">
        <authorList>
            <person name="Giovannoni S.J."/>
            <person name="Cho J.-C."/>
            <person name="Ferriera S."/>
            <person name="Johnson J."/>
            <person name="Kravitz S."/>
            <person name="Halpern A."/>
            <person name="Remington K."/>
            <person name="Beeson K."/>
            <person name="Tran B."/>
            <person name="Rogers Y.-H."/>
            <person name="Friedman R."/>
            <person name="Venter J.C."/>
        </authorList>
    </citation>
    <scope>NUCLEOTIDE SEQUENCE [LARGE SCALE GENOMIC DNA]</scope>
    <source>
        <strain evidence="1 2">HTCC2207</strain>
    </source>
</reference>
<accession>Q1YRH0</accession>
<dbReference type="eggNOG" id="ENOG5033GMN">
    <property type="taxonomic scope" value="Bacteria"/>
</dbReference>
<dbReference type="HOGENOM" id="CLU_1584096_0_0_6"/>
<proteinExistence type="predicted"/>
<sequence>MTTHISAVNQKLVFARQLLRMLDAGGSSVSRTHQIAATAQSVAVQLHQAWFWHCRNIAEGYKLQDLESVTDGDSLVALLAKQGKCPGEAVELQTLQHDPNSWLSELLLAHKNIYLLPVVRKAEMDVDRLPIISLDGPAVVEWTIEAAQLWLQSLQELIDRHREMMIEF</sequence>
<evidence type="ECO:0000313" key="2">
    <source>
        <dbReference type="Proteomes" id="UP000005555"/>
    </source>
</evidence>
<protein>
    <submittedName>
        <fullName evidence="1">DNA topoisomerase I</fullName>
        <ecNumber evidence="1">5.99.1.2</ecNumber>
    </submittedName>
</protein>
<gene>
    <name evidence="1" type="ORF">GB2207_03339</name>
</gene>
<dbReference type="AlphaFoldDB" id="Q1YRH0"/>
<dbReference type="Proteomes" id="UP000005555">
    <property type="component" value="Unassembled WGS sequence"/>
</dbReference>
<evidence type="ECO:0000313" key="1">
    <source>
        <dbReference type="EMBL" id="EAS46638.1"/>
    </source>
</evidence>
<keyword evidence="2" id="KW-1185">Reference proteome</keyword>
<name>Q1YRH0_9GAMM</name>
<dbReference type="STRING" id="314287.GB2207_03339"/>
<dbReference type="InterPro" id="IPR046493">
    <property type="entry name" value="DUF6586"/>
</dbReference>
<keyword evidence="1" id="KW-0413">Isomerase</keyword>
<dbReference type="EC" id="5.99.1.2" evidence="1"/>